<evidence type="ECO:0000313" key="3">
    <source>
        <dbReference type="Proteomes" id="UP001497644"/>
    </source>
</evidence>
<gene>
    <name evidence="2" type="ORF">LPLAT_LOCUS11186</name>
</gene>
<name>A0AAV2P3Q0_9HYME</name>
<feature type="region of interest" description="Disordered" evidence="1">
    <location>
        <begin position="1"/>
        <end position="23"/>
    </location>
</feature>
<dbReference type="Proteomes" id="UP001497644">
    <property type="component" value="Chromosome 6"/>
</dbReference>
<reference evidence="2" key="1">
    <citation type="submission" date="2024-04" db="EMBL/GenBank/DDBJ databases">
        <authorList>
            <consortium name="Molecular Ecology Group"/>
        </authorList>
    </citation>
    <scope>NUCLEOTIDE SEQUENCE</scope>
</reference>
<dbReference type="EMBL" id="OZ034829">
    <property type="protein sequence ID" value="CAL1685770.1"/>
    <property type="molecule type" value="Genomic_DNA"/>
</dbReference>
<accession>A0AAV2P3Q0</accession>
<evidence type="ECO:0000256" key="1">
    <source>
        <dbReference type="SAM" id="MobiDB-lite"/>
    </source>
</evidence>
<sequence>MQSEHIVSRAPYAPEAARPRKAQPVRCGWIPTPKRIVYLHNTGIEDMQTIKCHGVGRGEERANKRSVGRKNLS</sequence>
<evidence type="ECO:0000313" key="2">
    <source>
        <dbReference type="EMBL" id="CAL1685770.1"/>
    </source>
</evidence>
<keyword evidence="3" id="KW-1185">Reference proteome</keyword>
<dbReference type="AlphaFoldDB" id="A0AAV2P3Q0"/>
<organism evidence="2 3">
    <name type="scientific">Lasius platythorax</name>
    <dbReference type="NCBI Taxonomy" id="488582"/>
    <lineage>
        <taxon>Eukaryota</taxon>
        <taxon>Metazoa</taxon>
        <taxon>Ecdysozoa</taxon>
        <taxon>Arthropoda</taxon>
        <taxon>Hexapoda</taxon>
        <taxon>Insecta</taxon>
        <taxon>Pterygota</taxon>
        <taxon>Neoptera</taxon>
        <taxon>Endopterygota</taxon>
        <taxon>Hymenoptera</taxon>
        <taxon>Apocrita</taxon>
        <taxon>Aculeata</taxon>
        <taxon>Formicoidea</taxon>
        <taxon>Formicidae</taxon>
        <taxon>Formicinae</taxon>
        <taxon>Lasius</taxon>
        <taxon>Lasius</taxon>
    </lineage>
</organism>
<proteinExistence type="predicted"/>
<protein>
    <submittedName>
        <fullName evidence="2">Uncharacterized protein</fullName>
    </submittedName>
</protein>